<feature type="signal peptide" evidence="1">
    <location>
        <begin position="1"/>
        <end position="17"/>
    </location>
</feature>
<dbReference type="OrthoDB" id="1299766at2"/>
<feature type="chain" id="PRO_5011536669" description="DUF4403 family protein" evidence="1">
    <location>
        <begin position="18"/>
        <end position="489"/>
    </location>
</feature>
<proteinExistence type="predicted"/>
<dbReference type="STRING" id="1855283.SAMN05216382_0658"/>
<evidence type="ECO:0000313" key="2">
    <source>
        <dbReference type="EMBL" id="SEK56359.1"/>
    </source>
</evidence>
<keyword evidence="3" id="KW-1185">Reference proteome</keyword>
<dbReference type="Proteomes" id="UP000199214">
    <property type="component" value="Unassembled WGS sequence"/>
</dbReference>
<reference evidence="3" key="1">
    <citation type="submission" date="2016-10" db="EMBL/GenBank/DDBJ databases">
        <authorList>
            <person name="Varghese N."/>
            <person name="Submissions S."/>
        </authorList>
    </citation>
    <scope>NUCLEOTIDE SEQUENCE [LARGE SCALE GENOMIC DNA]</scope>
    <source>
        <strain evidence="3">JS21-1</strain>
    </source>
</reference>
<evidence type="ECO:0000313" key="3">
    <source>
        <dbReference type="Proteomes" id="UP000199214"/>
    </source>
</evidence>
<evidence type="ECO:0008006" key="4">
    <source>
        <dbReference type="Google" id="ProtNLM"/>
    </source>
</evidence>
<sequence length="489" mass="52971">MQRSLTCLALVTTLAVAACSRQVGNAAPPKVTGGITMPEQPSTVVVPVGASLDELERGLDQRTPRELWTVDRHLNTCIKAKRVDLGIAKVKVTPALGCRITGTVTRGPMQIGGSGDRLIVTLPIHARISAKDVGGVASETATGSAIVRATGRIAIHGDWQPTAKMQLSYDWTQPPGVDLLGQRITFTDKADEKLRPVLAKLERDLPQELSRLHLRQQLEQAWQQSFTTLQLSRRNPPVWMRVAPRRLGYGGYRVDGRVLRLTLRADALTQTFVGHRPADPIATALPPPSTQVGAPRLSFFIPVLADYAELEPVVQRTLRKLAGRGIKLKGIGAVDAAFGRVTVYATSNHRIAVGVHAKVKARSSPIADAEGEVWLAAQPFNQPGSQRVQFRNLEFATKTNSQLVDLLAALFADPAVRAGIADGLAHDFAPDYRELIGKVERAIGERREGDFVLRTRVTGVRNGRISATGAGLFMPVAVTGQANIAYRPR</sequence>
<accession>A0A1H7I1F3</accession>
<dbReference type="Pfam" id="PF14356">
    <property type="entry name" value="DUF4403"/>
    <property type="match status" value="1"/>
</dbReference>
<gene>
    <name evidence="2" type="ORF">SAMN05216382_0658</name>
</gene>
<evidence type="ECO:0000256" key="1">
    <source>
        <dbReference type="SAM" id="SignalP"/>
    </source>
</evidence>
<dbReference type="EMBL" id="FNZZ01000001">
    <property type="protein sequence ID" value="SEK56359.1"/>
    <property type="molecule type" value="Genomic_DNA"/>
</dbReference>
<name>A0A1H7I1F3_9SPHN</name>
<dbReference type="AlphaFoldDB" id="A0A1H7I1F3"/>
<keyword evidence="1" id="KW-0732">Signal</keyword>
<dbReference type="PROSITE" id="PS51257">
    <property type="entry name" value="PROKAR_LIPOPROTEIN"/>
    <property type="match status" value="1"/>
</dbReference>
<dbReference type="RefSeq" id="WP_093003207.1">
    <property type="nucleotide sequence ID" value="NZ_FNZZ01000001.1"/>
</dbReference>
<dbReference type="InterPro" id="IPR025515">
    <property type="entry name" value="DUF4403"/>
</dbReference>
<protein>
    <recommendedName>
        <fullName evidence="4">DUF4403 family protein</fullName>
    </recommendedName>
</protein>
<organism evidence="2 3">
    <name type="scientific">Sphingomonas palmae</name>
    <dbReference type="NCBI Taxonomy" id="1855283"/>
    <lineage>
        <taxon>Bacteria</taxon>
        <taxon>Pseudomonadati</taxon>
        <taxon>Pseudomonadota</taxon>
        <taxon>Alphaproteobacteria</taxon>
        <taxon>Sphingomonadales</taxon>
        <taxon>Sphingomonadaceae</taxon>
        <taxon>Sphingomonas</taxon>
    </lineage>
</organism>